<dbReference type="EMBL" id="SRLO01001126">
    <property type="protein sequence ID" value="TNN41217.1"/>
    <property type="molecule type" value="Genomic_DNA"/>
</dbReference>
<evidence type="ECO:0000313" key="3">
    <source>
        <dbReference type="Proteomes" id="UP000314294"/>
    </source>
</evidence>
<name>A0A4Z2FJ37_9TELE</name>
<accession>A0A4Z2FJ37</accession>
<proteinExistence type="predicted"/>
<reference evidence="2 3" key="1">
    <citation type="submission" date="2019-03" db="EMBL/GenBank/DDBJ databases">
        <title>First draft genome of Liparis tanakae, snailfish: a comprehensive survey of snailfish specific genes.</title>
        <authorList>
            <person name="Kim W."/>
            <person name="Song I."/>
            <person name="Jeong J.-H."/>
            <person name="Kim D."/>
            <person name="Kim S."/>
            <person name="Ryu S."/>
            <person name="Song J.Y."/>
            <person name="Lee S.K."/>
        </authorList>
    </citation>
    <scope>NUCLEOTIDE SEQUENCE [LARGE SCALE GENOMIC DNA]</scope>
    <source>
        <tissue evidence="2">Muscle</tissue>
    </source>
</reference>
<keyword evidence="3" id="KW-1185">Reference proteome</keyword>
<evidence type="ECO:0000256" key="1">
    <source>
        <dbReference type="SAM" id="MobiDB-lite"/>
    </source>
</evidence>
<gene>
    <name evidence="2" type="ORF">EYF80_048622</name>
</gene>
<evidence type="ECO:0000313" key="2">
    <source>
        <dbReference type="EMBL" id="TNN41217.1"/>
    </source>
</evidence>
<protein>
    <submittedName>
        <fullName evidence="2">Uncharacterized protein</fullName>
    </submittedName>
</protein>
<sequence length="61" mass="6353">MEGVSGDHYAFLEHGRGLAAEATDGETRRYDSGHAVQPDPYGDGGGARYGAERARGAAMPS</sequence>
<feature type="region of interest" description="Disordered" evidence="1">
    <location>
        <begin position="1"/>
        <end position="61"/>
    </location>
</feature>
<dbReference type="Proteomes" id="UP000314294">
    <property type="component" value="Unassembled WGS sequence"/>
</dbReference>
<dbReference type="AlphaFoldDB" id="A0A4Z2FJ37"/>
<organism evidence="2 3">
    <name type="scientific">Liparis tanakae</name>
    <name type="common">Tanaka's snailfish</name>
    <dbReference type="NCBI Taxonomy" id="230148"/>
    <lineage>
        <taxon>Eukaryota</taxon>
        <taxon>Metazoa</taxon>
        <taxon>Chordata</taxon>
        <taxon>Craniata</taxon>
        <taxon>Vertebrata</taxon>
        <taxon>Euteleostomi</taxon>
        <taxon>Actinopterygii</taxon>
        <taxon>Neopterygii</taxon>
        <taxon>Teleostei</taxon>
        <taxon>Neoteleostei</taxon>
        <taxon>Acanthomorphata</taxon>
        <taxon>Eupercaria</taxon>
        <taxon>Perciformes</taxon>
        <taxon>Cottioidei</taxon>
        <taxon>Cottales</taxon>
        <taxon>Liparidae</taxon>
        <taxon>Liparis</taxon>
    </lineage>
</organism>
<comment type="caution">
    <text evidence="2">The sequence shown here is derived from an EMBL/GenBank/DDBJ whole genome shotgun (WGS) entry which is preliminary data.</text>
</comment>